<feature type="region of interest" description="Disordered" evidence="5">
    <location>
        <begin position="1"/>
        <end position="115"/>
    </location>
</feature>
<evidence type="ECO:0000256" key="2">
    <source>
        <dbReference type="ARBA" id="ARBA00011022"/>
    </source>
</evidence>
<feature type="compositionally biased region" description="Low complexity" evidence="5">
    <location>
        <begin position="26"/>
        <end position="43"/>
    </location>
</feature>
<name>A0AAD5RNZ4_9PEZI</name>
<dbReference type="GO" id="GO:0030688">
    <property type="term" value="C:preribosome, small subunit precursor"/>
    <property type="evidence" value="ECO:0007669"/>
    <property type="project" value="InterPro"/>
</dbReference>
<feature type="region of interest" description="Disordered" evidence="5">
    <location>
        <begin position="167"/>
        <end position="211"/>
    </location>
</feature>
<organism evidence="6 7">
    <name type="scientific">Zalerion maritima</name>
    <dbReference type="NCBI Taxonomy" id="339359"/>
    <lineage>
        <taxon>Eukaryota</taxon>
        <taxon>Fungi</taxon>
        <taxon>Dikarya</taxon>
        <taxon>Ascomycota</taxon>
        <taxon>Pezizomycotina</taxon>
        <taxon>Sordariomycetes</taxon>
        <taxon>Lulworthiomycetidae</taxon>
        <taxon>Lulworthiales</taxon>
        <taxon>Lulworthiaceae</taxon>
        <taxon>Zalerion</taxon>
    </lineage>
</organism>
<keyword evidence="7" id="KW-1185">Reference proteome</keyword>
<protein>
    <recommendedName>
        <fullName evidence="3">Ribosome biogenesis protein SLX9</fullName>
    </recommendedName>
</protein>
<dbReference type="Proteomes" id="UP001201980">
    <property type="component" value="Unassembled WGS sequence"/>
</dbReference>
<evidence type="ECO:0000313" key="6">
    <source>
        <dbReference type="EMBL" id="KAJ2900504.1"/>
    </source>
</evidence>
<dbReference type="AlphaFoldDB" id="A0AAD5RNZ4"/>
<comment type="subcellular location">
    <subcellularLocation>
        <location evidence="1">Nucleus</location>
        <location evidence="1">Nucleolus</location>
    </subcellularLocation>
</comment>
<evidence type="ECO:0000256" key="3">
    <source>
        <dbReference type="ARBA" id="ARBA00021321"/>
    </source>
</evidence>
<dbReference type="EMBL" id="JAKWBI020000171">
    <property type="protein sequence ID" value="KAJ2900504.1"/>
    <property type="molecule type" value="Genomic_DNA"/>
</dbReference>
<sequence length="211" mass="22633">MAPTAPSKRRSMRARALGVSTSAGDAASIAHSVPSAPPASSSSKKAKRIAKHNALVSRIRKTAPFGKSAVQKRRRPNKKLASNLSSLLDVLPSLDKGDEDGDGSGPSAYNGGNGAEDLQSRIIRDLLKHKSLKIKPGALKKKEKIARWEMSEFGKNLAALQKVEEHAPIASQQSSLLPSQPNQATAPTANRWAELRKRISSAMDQNPAFRT</sequence>
<dbReference type="GO" id="GO:0030686">
    <property type="term" value="C:90S preribosome"/>
    <property type="evidence" value="ECO:0007669"/>
    <property type="project" value="InterPro"/>
</dbReference>
<comment type="caution">
    <text evidence="6">The sequence shown here is derived from an EMBL/GenBank/DDBJ whole genome shotgun (WGS) entry which is preliminary data.</text>
</comment>
<feature type="compositionally biased region" description="Low complexity" evidence="5">
    <location>
        <begin position="171"/>
        <end position="183"/>
    </location>
</feature>
<reference evidence="6" key="1">
    <citation type="submission" date="2022-07" db="EMBL/GenBank/DDBJ databases">
        <title>Draft genome sequence of Zalerion maritima ATCC 34329, a (micro)plastics degrading marine fungus.</title>
        <authorList>
            <person name="Paco A."/>
            <person name="Goncalves M.F.M."/>
            <person name="Rocha-Santos T.A.P."/>
            <person name="Alves A."/>
        </authorList>
    </citation>
    <scope>NUCLEOTIDE SEQUENCE</scope>
    <source>
        <strain evidence="6">ATCC 34329</strain>
    </source>
</reference>
<dbReference type="InterPro" id="IPR028160">
    <property type="entry name" value="Slx9-like"/>
</dbReference>
<keyword evidence="4" id="KW-0539">Nucleus</keyword>
<dbReference type="Pfam" id="PF15341">
    <property type="entry name" value="SLX9"/>
    <property type="match status" value="1"/>
</dbReference>
<evidence type="ECO:0000256" key="5">
    <source>
        <dbReference type="SAM" id="MobiDB-lite"/>
    </source>
</evidence>
<evidence type="ECO:0000313" key="7">
    <source>
        <dbReference type="Proteomes" id="UP001201980"/>
    </source>
</evidence>
<dbReference type="GO" id="GO:0005730">
    <property type="term" value="C:nucleolus"/>
    <property type="evidence" value="ECO:0007669"/>
    <property type="project" value="UniProtKB-SubCell"/>
</dbReference>
<evidence type="ECO:0000256" key="1">
    <source>
        <dbReference type="ARBA" id="ARBA00004604"/>
    </source>
</evidence>
<dbReference type="GO" id="GO:0000462">
    <property type="term" value="P:maturation of SSU-rRNA from tricistronic rRNA transcript (SSU-rRNA, 5.8S rRNA, LSU-rRNA)"/>
    <property type="evidence" value="ECO:0007669"/>
    <property type="project" value="InterPro"/>
</dbReference>
<accession>A0AAD5RNZ4</accession>
<comment type="similarity">
    <text evidence="2">Belongs to the SLX9 family.</text>
</comment>
<feature type="compositionally biased region" description="Low complexity" evidence="5">
    <location>
        <begin position="79"/>
        <end position="94"/>
    </location>
</feature>
<proteinExistence type="inferred from homology"/>
<evidence type="ECO:0000256" key="4">
    <source>
        <dbReference type="ARBA" id="ARBA00023242"/>
    </source>
</evidence>
<gene>
    <name evidence="6" type="ORF">MKZ38_002409</name>
</gene>